<dbReference type="EMBL" id="BQKI01000186">
    <property type="protein sequence ID" value="GJN40695.1"/>
    <property type="molecule type" value="Genomic_DNA"/>
</dbReference>
<accession>A0AAV5G1T5</accession>
<reference evidence="2" key="2">
    <citation type="submission" date="2021-12" db="EMBL/GenBank/DDBJ databases">
        <title>Resequencing data analysis of finger millet.</title>
        <authorList>
            <person name="Hatakeyama M."/>
            <person name="Aluri S."/>
            <person name="Balachadran M.T."/>
            <person name="Sivarajan S.R."/>
            <person name="Poveda L."/>
            <person name="Shimizu-Inatsugi R."/>
            <person name="Schlapbach R."/>
            <person name="Sreeman S.M."/>
            <person name="Shimizu K.K."/>
        </authorList>
    </citation>
    <scope>NUCLEOTIDE SEQUENCE</scope>
</reference>
<proteinExistence type="predicted"/>
<evidence type="ECO:0000259" key="1">
    <source>
        <dbReference type="Pfam" id="PF08387"/>
    </source>
</evidence>
<gene>
    <name evidence="2" type="primary">gb29956</name>
    <name evidence="2" type="ORF">PR202_gb29956</name>
</gene>
<feature type="domain" description="FBD" evidence="1">
    <location>
        <begin position="34"/>
        <end position="75"/>
    </location>
</feature>
<keyword evidence="3" id="KW-1185">Reference proteome</keyword>
<sequence>MEAATPVMEKLEVYMWMDCELQRYRKCHGDLQSLPLHPHSHLKFVNITGFYGKKDQLELALHILRNSMVLEAMKIDPKPMVAAINAYLSLADGPSFIDGYEVAKKYLCRGDLWWCN</sequence>
<dbReference type="InterPro" id="IPR053772">
    <property type="entry name" value="At1g61320/At1g61330-like"/>
</dbReference>
<organism evidence="2 3">
    <name type="scientific">Eleusine coracana subsp. coracana</name>
    <dbReference type="NCBI Taxonomy" id="191504"/>
    <lineage>
        <taxon>Eukaryota</taxon>
        <taxon>Viridiplantae</taxon>
        <taxon>Streptophyta</taxon>
        <taxon>Embryophyta</taxon>
        <taxon>Tracheophyta</taxon>
        <taxon>Spermatophyta</taxon>
        <taxon>Magnoliopsida</taxon>
        <taxon>Liliopsida</taxon>
        <taxon>Poales</taxon>
        <taxon>Poaceae</taxon>
        <taxon>PACMAD clade</taxon>
        <taxon>Chloridoideae</taxon>
        <taxon>Cynodonteae</taxon>
        <taxon>Eleusininae</taxon>
        <taxon>Eleusine</taxon>
    </lineage>
</organism>
<reference evidence="2" key="1">
    <citation type="journal article" date="2018" name="DNA Res.">
        <title>Multiple hybrid de novo genome assembly of finger millet, an orphan allotetraploid crop.</title>
        <authorList>
            <person name="Hatakeyama M."/>
            <person name="Aluri S."/>
            <person name="Balachadran M.T."/>
            <person name="Sivarajan S.R."/>
            <person name="Patrignani A."/>
            <person name="Gruter S."/>
            <person name="Poveda L."/>
            <person name="Shimizu-Inatsugi R."/>
            <person name="Baeten J."/>
            <person name="Francoijs K.J."/>
            <person name="Nataraja K.N."/>
            <person name="Reddy Y.A.N."/>
            <person name="Phadnis S."/>
            <person name="Ravikumar R.L."/>
            <person name="Schlapbach R."/>
            <person name="Sreeman S.M."/>
            <person name="Shimizu K.K."/>
        </authorList>
    </citation>
    <scope>NUCLEOTIDE SEQUENCE</scope>
</reference>
<dbReference type="PANTHER" id="PTHR34145:SF61">
    <property type="entry name" value="OS07G0161500 PROTEIN"/>
    <property type="match status" value="1"/>
</dbReference>
<comment type="caution">
    <text evidence="2">The sequence shown here is derived from an EMBL/GenBank/DDBJ whole genome shotgun (WGS) entry which is preliminary data.</text>
</comment>
<name>A0AAV5G1T5_ELECO</name>
<dbReference type="Proteomes" id="UP001054889">
    <property type="component" value="Unassembled WGS sequence"/>
</dbReference>
<dbReference type="Pfam" id="PF08387">
    <property type="entry name" value="FBD"/>
    <property type="match status" value="1"/>
</dbReference>
<evidence type="ECO:0000313" key="2">
    <source>
        <dbReference type="EMBL" id="GJN40695.1"/>
    </source>
</evidence>
<dbReference type="PANTHER" id="PTHR34145">
    <property type="entry name" value="OS02G0105600 PROTEIN"/>
    <property type="match status" value="1"/>
</dbReference>
<dbReference type="AlphaFoldDB" id="A0AAV5G1T5"/>
<dbReference type="InterPro" id="IPR006566">
    <property type="entry name" value="FBD"/>
</dbReference>
<protein>
    <recommendedName>
        <fullName evidence="1">FBD domain-containing protein</fullName>
    </recommendedName>
</protein>
<evidence type="ECO:0000313" key="3">
    <source>
        <dbReference type="Proteomes" id="UP001054889"/>
    </source>
</evidence>